<dbReference type="Gene3D" id="1.20.910.10">
    <property type="entry name" value="Heme oxygenase-like"/>
    <property type="match status" value="1"/>
</dbReference>
<dbReference type="AlphaFoldDB" id="A0A117IAR3"/>
<keyword evidence="2" id="KW-1185">Reference proteome</keyword>
<dbReference type="Proteomes" id="UP000069443">
    <property type="component" value="Unassembled WGS sequence"/>
</dbReference>
<evidence type="ECO:0008006" key="3">
    <source>
        <dbReference type="Google" id="ProtNLM"/>
    </source>
</evidence>
<dbReference type="EMBL" id="BCSY01000062">
    <property type="protein sequence ID" value="GAS96815.1"/>
    <property type="molecule type" value="Genomic_DNA"/>
</dbReference>
<proteinExistence type="predicted"/>
<name>A0A117IAR3_MYCCR</name>
<dbReference type="InterPro" id="IPR016084">
    <property type="entry name" value="Haem_Oase-like_multi-hlx"/>
</dbReference>
<dbReference type="Pfam" id="PF14518">
    <property type="entry name" value="Haem_oxygenas_2"/>
    <property type="match status" value="1"/>
</dbReference>
<dbReference type="SMART" id="SM01236">
    <property type="entry name" value="Haem_oxygenase_2"/>
    <property type="match status" value="1"/>
</dbReference>
<dbReference type="STRING" id="228230.RMCC_3781"/>
<evidence type="ECO:0000313" key="2">
    <source>
        <dbReference type="Proteomes" id="UP000069443"/>
    </source>
</evidence>
<reference evidence="2" key="1">
    <citation type="journal article" date="2016" name="Genome Announc.">
        <title>Draft Genome Sequences of Five Rapidly Growing Mycobacterium Species, M. thermoresistibile, M. fortuitum subsp. acetamidolyticum, M. canariasense, M. brisbanense, and M. novocastrense.</title>
        <authorList>
            <person name="Katahira K."/>
            <person name="Ogura Y."/>
            <person name="Gotoh Y."/>
            <person name="Hayashi T."/>
        </authorList>
    </citation>
    <scope>NUCLEOTIDE SEQUENCE [LARGE SCALE GENOMIC DNA]</scope>
    <source>
        <strain evidence="2">JCM15298</strain>
    </source>
</reference>
<gene>
    <name evidence="1" type="ORF">RMCC_3781</name>
</gene>
<dbReference type="RefSeq" id="WP_234811805.1">
    <property type="nucleotide sequence ID" value="NZ_BCSY01000062.1"/>
</dbReference>
<reference evidence="2" key="2">
    <citation type="submission" date="2016-02" db="EMBL/GenBank/DDBJ databases">
        <title>Draft genome sequence of five rapidly growing Mycobacterium species.</title>
        <authorList>
            <person name="Katahira K."/>
            <person name="Gotou Y."/>
            <person name="Iida K."/>
            <person name="Ogura Y."/>
            <person name="Hayashi T."/>
        </authorList>
    </citation>
    <scope>NUCLEOTIDE SEQUENCE [LARGE SCALE GENOMIC DNA]</scope>
    <source>
        <strain evidence="2">JCM15298</strain>
    </source>
</reference>
<protein>
    <recommendedName>
        <fullName evidence="3">Iron-containing redox enzyme family protein</fullName>
    </recommendedName>
</protein>
<organism evidence="1 2">
    <name type="scientific">Mycolicibacterium canariasense</name>
    <name type="common">Mycobacterium canariasense</name>
    <dbReference type="NCBI Taxonomy" id="228230"/>
    <lineage>
        <taxon>Bacteria</taxon>
        <taxon>Bacillati</taxon>
        <taxon>Actinomycetota</taxon>
        <taxon>Actinomycetes</taxon>
        <taxon>Mycobacteriales</taxon>
        <taxon>Mycobacteriaceae</taxon>
        <taxon>Mycolicibacterium</taxon>
    </lineage>
</organism>
<comment type="caution">
    <text evidence="1">The sequence shown here is derived from an EMBL/GenBank/DDBJ whole genome shotgun (WGS) entry which is preliminary data.</text>
</comment>
<accession>A0A117IAR3</accession>
<evidence type="ECO:0000313" key="1">
    <source>
        <dbReference type="EMBL" id="GAS96815.1"/>
    </source>
</evidence>
<sequence length="331" mass="36635">MRVPTDVPSTATHLQPALPSAVGPVSDALLDHLACRAPRRHYVPVEAPVGDTRPYGHDLQLALYVSYELHHRGFADVDPRWEWDPGVLQFRARLEEAFGNALREDVGDVSACSAAAEIRRLGARSSVLADHLREHGTWSQMREYFVHRSVRRLKIDDAGAWATYAMTPAEFDRSVSGAPPRSTSCRFADVLSAAGLDDTYLHYLDEVTPEALALVNMMSMFGLHRNLRGAATGQLVATEISIRRASAGLHDALLRLGAPQPCVQFYRDHAGTLDGPPRCETLGALLEREPETEPDVVLGIRAFELLEERFASRLLTCWADGRSSLRHLSLR</sequence>